<dbReference type="CDD" id="cd08414">
    <property type="entry name" value="PBP2_LTTR_aromatics_like"/>
    <property type="match status" value="1"/>
</dbReference>
<comment type="similarity">
    <text evidence="1">Belongs to the LysR transcriptional regulatory family.</text>
</comment>
<dbReference type="PANTHER" id="PTHR30346">
    <property type="entry name" value="TRANSCRIPTIONAL DUAL REGULATOR HCAR-RELATED"/>
    <property type="match status" value="1"/>
</dbReference>
<reference evidence="6 7" key="1">
    <citation type="submission" date="2023-07" db="EMBL/GenBank/DDBJ databases">
        <title>Sorghum-associated microbial communities from plants grown in Nebraska, USA.</title>
        <authorList>
            <person name="Schachtman D."/>
        </authorList>
    </citation>
    <scope>NUCLEOTIDE SEQUENCE [LARGE SCALE GENOMIC DNA]</scope>
    <source>
        <strain evidence="6 7">BE332</strain>
    </source>
</reference>
<dbReference type="InterPro" id="IPR036390">
    <property type="entry name" value="WH_DNA-bd_sf"/>
</dbReference>
<name>A0ABU0EEF0_9CELL</name>
<evidence type="ECO:0000313" key="7">
    <source>
        <dbReference type="Proteomes" id="UP001239626"/>
    </source>
</evidence>
<dbReference type="Pfam" id="PF00126">
    <property type="entry name" value="HTH_1"/>
    <property type="match status" value="1"/>
</dbReference>
<dbReference type="EMBL" id="JAUSVB010000002">
    <property type="protein sequence ID" value="MDQ0373646.1"/>
    <property type="molecule type" value="Genomic_DNA"/>
</dbReference>
<proteinExistence type="inferred from homology"/>
<dbReference type="InterPro" id="IPR000847">
    <property type="entry name" value="LysR_HTH_N"/>
</dbReference>
<dbReference type="PANTHER" id="PTHR30346:SF30">
    <property type="entry name" value="SMALL NEUTRAL PROTEASE REGULATORY PROTEIN"/>
    <property type="match status" value="1"/>
</dbReference>
<gene>
    <name evidence="6" type="ORF">J2X26_001957</name>
</gene>
<dbReference type="Pfam" id="PF03466">
    <property type="entry name" value="LysR_substrate"/>
    <property type="match status" value="1"/>
</dbReference>
<dbReference type="SUPFAM" id="SSF46785">
    <property type="entry name" value="Winged helix' DNA-binding domain"/>
    <property type="match status" value="1"/>
</dbReference>
<dbReference type="InterPro" id="IPR036388">
    <property type="entry name" value="WH-like_DNA-bd_sf"/>
</dbReference>
<dbReference type="InterPro" id="IPR005119">
    <property type="entry name" value="LysR_subst-bd"/>
</dbReference>
<dbReference type="PRINTS" id="PR00039">
    <property type="entry name" value="HTHLYSR"/>
</dbReference>
<evidence type="ECO:0000256" key="1">
    <source>
        <dbReference type="ARBA" id="ARBA00009437"/>
    </source>
</evidence>
<accession>A0ABU0EEF0</accession>
<dbReference type="RefSeq" id="WP_307491816.1">
    <property type="nucleotide sequence ID" value="NZ_JAUSVB010000002.1"/>
</dbReference>
<feature type="domain" description="HTH lysR-type" evidence="5">
    <location>
        <begin position="3"/>
        <end position="60"/>
    </location>
</feature>
<keyword evidence="7" id="KW-1185">Reference proteome</keyword>
<organism evidence="6 7">
    <name type="scientific">Cellulomonas humilata</name>
    <dbReference type="NCBI Taxonomy" id="144055"/>
    <lineage>
        <taxon>Bacteria</taxon>
        <taxon>Bacillati</taxon>
        <taxon>Actinomycetota</taxon>
        <taxon>Actinomycetes</taxon>
        <taxon>Micrococcales</taxon>
        <taxon>Cellulomonadaceae</taxon>
        <taxon>Cellulomonas</taxon>
    </lineage>
</organism>
<dbReference type="SUPFAM" id="SSF53850">
    <property type="entry name" value="Periplasmic binding protein-like II"/>
    <property type="match status" value="1"/>
</dbReference>
<keyword evidence="4" id="KW-0804">Transcription</keyword>
<dbReference type="PROSITE" id="PS50931">
    <property type="entry name" value="HTH_LYSR"/>
    <property type="match status" value="1"/>
</dbReference>
<evidence type="ECO:0000313" key="6">
    <source>
        <dbReference type="EMBL" id="MDQ0373646.1"/>
    </source>
</evidence>
<sequence>MELELRHLRLIVTVAEQGSVTRAATALGLTQPALTAQLNRIDRTFGAAVFTRDQRGARPTALGEFVLGRAKVLLPAMAALVEDAHRIVAGRELGTRSVRMGTASTALGGLFVNRLISELDVEVTSVTLPDVDGVTDQLASGALDVALVGLCGNSEPPAADGVRWSRVSTDPVFLLVPDDHPLAPQPVVTLGDLADAEWFGVTGAGCFQRCFVTACARAGFTPVKVSEADRAACVDLVRAGHGVALVQPTFPDTPGVSVVPLAGAPLQWAHHVGWHEESATLPVEGIIDAAMSAHAEAVSRSSPRFVDWLAPGHNGGAMPRE</sequence>
<evidence type="ECO:0000259" key="5">
    <source>
        <dbReference type="PROSITE" id="PS50931"/>
    </source>
</evidence>
<evidence type="ECO:0000256" key="2">
    <source>
        <dbReference type="ARBA" id="ARBA00023015"/>
    </source>
</evidence>
<evidence type="ECO:0000256" key="3">
    <source>
        <dbReference type="ARBA" id="ARBA00023125"/>
    </source>
</evidence>
<keyword evidence="3 6" id="KW-0238">DNA-binding</keyword>
<dbReference type="GO" id="GO:0003677">
    <property type="term" value="F:DNA binding"/>
    <property type="evidence" value="ECO:0007669"/>
    <property type="project" value="UniProtKB-KW"/>
</dbReference>
<dbReference type="Gene3D" id="3.40.190.290">
    <property type="match status" value="1"/>
</dbReference>
<evidence type="ECO:0000256" key="4">
    <source>
        <dbReference type="ARBA" id="ARBA00023163"/>
    </source>
</evidence>
<dbReference type="Proteomes" id="UP001239626">
    <property type="component" value="Unassembled WGS sequence"/>
</dbReference>
<comment type="caution">
    <text evidence="6">The sequence shown here is derived from an EMBL/GenBank/DDBJ whole genome shotgun (WGS) entry which is preliminary data.</text>
</comment>
<keyword evidence="2" id="KW-0805">Transcription regulation</keyword>
<dbReference type="Gene3D" id="1.10.10.10">
    <property type="entry name" value="Winged helix-like DNA-binding domain superfamily/Winged helix DNA-binding domain"/>
    <property type="match status" value="1"/>
</dbReference>
<protein>
    <submittedName>
        <fullName evidence="6">DNA-binding transcriptional LysR family regulator</fullName>
    </submittedName>
</protein>